<dbReference type="PANTHER" id="PTHR43134">
    <property type="entry name" value="SIGNAL RECOGNITION PARTICLE RECEPTOR SUBUNIT ALPHA"/>
    <property type="match status" value="1"/>
</dbReference>
<dbReference type="Pfam" id="PF00448">
    <property type="entry name" value="SRP54"/>
    <property type="match status" value="1"/>
</dbReference>
<comment type="caution">
    <text evidence="8">The sequence shown here is derived from an EMBL/GenBank/DDBJ whole genome shotgun (WGS) entry which is preliminary data.</text>
</comment>
<dbReference type="EMBL" id="JADFTS010000003">
    <property type="protein sequence ID" value="KAF9617566.1"/>
    <property type="molecule type" value="Genomic_DNA"/>
</dbReference>
<dbReference type="InterPro" id="IPR000897">
    <property type="entry name" value="SRP54_GTPase_dom"/>
</dbReference>
<dbReference type="Pfam" id="PF02881">
    <property type="entry name" value="SRP54_N"/>
    <property type="match status" value="1"/>
</dbReference>
<keyword evidence="5" id="KW-0472">Membrane</keyword>
<evidence type="ECO:0000313" key="9">
    <source>
        <dbReference type="Proteomes" id="UP000631114"/>
    </source>
</evidence>
<proteinExistence type="inferred from homology"/>
<dbReference type="SMART" id="SM00963">
    <property type="entry name" value="SRP54_N"/>
    <property type="match status" value="1"/>
</dbReference>
<dbReference type="FunFam" id="1.20.120.140:FF:000006">
    <property type="entry name" value="Cell division FtsY, chloroplastic-like protein"/>
    <property type="match status" value="1"/>
</dbReference>
<feature type="domain" description="SRP54-type proteins GTP-binding" evidence="7">
    <location>
        <begin position="340"/>
        <end position="353"/>
    </location>
</feature>
<evidence type="ECO:0000256" key="4">
    <source>
        <dbReference type="ARBA" id="ARBA00023134"/>
    </source>
</evidence>
<dbReference type="SMART" id="SM00382">
    <property type="entry name" value="AAA"/>
    <property type="match status" value="1"/>
</dbReference>
<dbReference type="Gene3D" id="1.20.120.140">
    <property type="entry name" value="Signal recognition particle SRP54, nucleotide-binding domain"/>
    <property type="match status" value="1"/>
</dbReference>
<dbReference type="InterPro" id="IPR027417">
    <property type="entry name" value="P-loop_NTPase"/>
</dbReference>
<evidence type="ECO:0000256" key="2">
    <source>
        <dbReference type="ARBA" id="ARBA00008531"/>
    </source>
</evidence>
<keyword evidence="4" id="KW-0342">GTP-binding</keyword>
<gene>
    <name evidence="8" type="ORF">IFM89_037378</name>
</gene>
<keyword evidence="3" id="KW-0547">Nucleotide-binding</keyword>
<dbReference type="GO" id="GO:0006614">
    <property type="term" value="P:SRP-dependent cotranslational protein targeting to membrane"/>
    <property type="evidence" value="ECO:0007669"/>
    <property type="project" value="InterPro"/>
</dbReference>
<dbReference type="PROSITE" id="PS00300">
    <property type="entry name" value="SRP54"/>
    <property type="match status" value="1"/>
</dbReference>
<evidence type="ECO:0000256" key="3">
    <source>
        <dbReference type="ARBA" id="ARBA00022741"/>
    </source>
</evidence>
<dbReference type="SMART" id="SM00962">
    <property type="entry name" value="SRP54"/>
    <property type="match status" value="1"/>
</dbReference>
<dbReference type="GO" id="GO:0005047">
    <property type="term" value="F:signal recognition particle binding"/>
    <property type="evidence" value="ECO:0007669"/>
    <property type="project" value="TreeGrafter"/>
</dbReference>
<evidence type="ECO:0000256" key="1">
    <source>
        <dbReference type="ARBA" id="ARBA00004170"/>
    </source>
</evidence>
<evidence type="ECO:0000259" key="7">
    <source>
        <dbReference type="PROSITE" id="PS00300"/>
    </source>
</evidence>
<dbReference type="FunFam" id="3.40.50.300:FF:000053">
    <property type="entry name" value="Signal recognition particle receptor FtsY"/>
    <property type="match status" value="1"/>
</dbReference>
<dbReference type="GO" id="GO:0005525">
    <property type="term" value="F:GTP binding"/>
    <property type="evidence" value="ECO:0007669"/>
    <property type="project" value="UniProtKB-KW"/>
</dbReference>
<keyword evidence="6" id="KW-0675">Receptor</keyword>
<dbReference type="InterPro" id="IPR042101">
    <property type="entry name" value="SRP54_N_sf"/>
</dbReference>
<dbReference type="Proteomes" id="UP000631114">
    <property type="component" value="Unassembled WGS sequence"/>
</dbReference>
<comment type="subcellular location">
    <subcellularLocation>
        <location evidence="1">Membrane</location>
        <topology evidence="1">Peripheral membrane protein</topology>
    </subcellularLocation>
</comment>
<dbReference type="SUPFAM" id="SSF47364">
    <property type="entry name" value="Domain of the SRP/SRP receptor G-proteins"/>
    <property type="match status" value="1"/>
</dbReference>
<dbReference type="AlphaFoldDB" id="A0A835IGV4"/>
<evidence type="ECO:0000313" key="8">
    <source>
        <dbReference type="EMBL" id="KAF9617566.1"/>
    </source>
</evidence>
<evidence type="ECO:0000256" key="5">
    <source>
        <dbReference type="ARBA" id="ARBA00023136"/>
    </source>
</evidence>
<comment type="similarity">
    <text evidence="2">Belongs to the GTP-binding SRP family.</text>
</comment>
<dbReference type="OrthoDB" id="1727884at2759"/>
<dbReference type="InterPro" id="IPR013822">
    <property type="entry name" value="Signal_recog_particl_SRP54_hlx"/>
</dbReference>
<organism evidence="8 9">
    <name type="scientific">Coptis chinensis</name>
    <dbReference type="NCBI Taxonomy" id="261450"/>
    <lineage>
        <taxon>Eukaryota</taxon>
        <taxon>Viridiplantae</taxon>
        <taxon>Streptophyta</taxon>
        <taxon>Embryophyta</taxon>
        <taxon>Tracheophyta</taxon>
        <taxon>Spermatophyta</taxon>
        <taxon>Magnoliopsida</taxon>
        <taxon>Ranunculales</taxon>
        <taxon>Ranunculaceae</taxon>
        <taxon>Coptidoideae</taxon>
        <taxon>Coptis</taxon>
    </lineage>
</organism>
<accession>A0A835IGV4</accession>
<dbReference type="Gene3D" id="3.40.50.300">
    <property type="entry name" value="P-loop containing nucleotide triphosphate hydrolases"/>
    <property type="match status" value="1"/>
</dbReference>
<dbReference type="InterPro" id="IPR003593">
    <property type="entry name" value="AAA+_ATPase"/>
</dbReference>
<dbReference type="GO" id="GO:0016020">
    <property type="term" value="C:membrane"/>
    <property type="evidence" value="ECO:0007669"/>
    <property type="project" value="UniProtKB-SubCell"/>
</dbReference>
<name>A0A835IGV4_9MAGN</name>
<dbReference type="InterPro" id="IPR004390">
    <property type="entry name" value="SR_rcpt_FtsY"/>
</dbReference>
<keyword evidence="9" id="KW-1185">Reference proteome</keyword>
<dbReference type="NCBIfam" id="TIGR00064">
    <property type="entry name" value="ftsY"/>
    <property type="match status" value="1"/>
</dbReference>
<dbReference type="PANTHER" id="PTHR43134:SF7">
    <property type="entry name" value="CELL DIVISION PROTEIN FTSY HOMOLOG, CHLOROPLASTIC"/>
    <property type="match status" value="1"/>
</dbReference>
<dbReference type="GO" id="GO:0003924">
    <property type="term" value="F:GTPase activity"/>
    <property type="evidence" value="ECO:0007669"/>
    <property type="project" value="TreeGrafter"/>
</dbReference>
<reference evidence="8 9" key="1">
    <citation type="submission" date="2020-10" db="EMBL/GenBank/DDBJ databases">
        <title>The Coptis chinensis genome and diversification of protoberbering-type alkaloids.</title>
        <authorList>
            <person name="Wang B."/>
            <person name="Shu S."/>
            <person name="Song C."/>
            <person name="Liu Y."/>
        </authorList>
    </citation>
    <scope>NUCLEOTIDE SEQUENCE [LARGE SCALE GENOMIC DNA]</scope>
    <source>
        <strain evidence="8">HL-2020</strain>
        <tissue evidence="8">Leaf</tissue>
    </source>
</reference>
<dbReference type="InterPro" id="IPR036225">
    <property type="entry name" value="SRP/SRP_N"/>
</dbReference>
<sequence>MAAAPPNLSFLSPSSKPVITSLPPPHFPPSKYTRTGSTRFKCSAGQVGFFTRLGRLIKEKAKSDVDKIFSGFSKTRDNLAVIDELLLYWNLSETDRVLDELEEILLVSDFGPKITIKIVESLREDILAGKLKSGSEIKEALKKCVLDLLKSKGKKSELQLGFRKPAVIMIVGVNGGGKTTSLGKLAYRLKNEGVKILMAAGDTYRAAASDQLEIWAERTGSEIVVAEGEKAKASTVLSQAVKKGKEEGYDVVLCDTSGRLHTNYSLMEELIACKKAVGKVVSGAPNELLLVLDGTTGLNMLPQAREFNEVVGITGLILTKLDGSARGGCVVSVVDELGIPVKFVGVGEGVEDLQPFDAEAFVNAIFS</sequence>
<evidence type="ECO:0000256" key="6">
    <source>
        <dbReference type="ARBA" id="ARBA00023170"/>
    </source>
</evidence>
<dbReference type="SUPFAM" id="SSF52540">
    <property type="entry name" value="P-loop containing nucleoside triphosphate hydrolases"/>
    <property type="match status" value="1"/>
</dbReference>
<dbReference type="CDD" id="cd17874">
    <property type="entry name" value="FtsY"/>
    <property type="match status" value="1"/>
</dbReference>
<protein>
    <recommendedName>
        <fullName evidence="7">SRP54-type proteins GTP-binding domain-containing protein</fullName>
    </recommendedName>
</protein>
<dbReference type="GO" id="GO:0005737">
    <property type="term" value="C:cytoplasm"/>
    <property type="evidence" value="ECO:0007669"/>
    <property type="project" value="UniProtKB-ARBA"/>
</dbReference>